<evidence type="ECO:0000256" key="2">
    <source>
        <dbReference type="ARBA" id="ARBA00022741"/>
    </source>
</evidence>
<comment type="caution">
    <text evidence="6">The sequence shown here is derived from an EMBL/GenBank/DDBJ whole genome shotgun (WGS) entry which is preliminary data.</text>
</comment>
<dbReference type="OrthoDB" id="9801938at2"/>
<reference evidence="6 7" key="1">
    <citation type="submission" date="2019-03" db="EMBL/GenBank/DDBJ databases">
        <title>Sapientia aquatica gen. nov., sp. nov., isolated from a crater lake.</title>
        <authorList>
            <person name="Felfoldi T."/>
            <person name="Szabo A."/>
            <person name="Toth E."/>
            <person name="Schumann P."/>
            <person name="Keki Z."/>
            <person name="Marialigeti K."/>
            <person name="Mathe I."/>
        </authorList>
    </citation>
    <scope>NUCLEOTIDE SEQUENCE [LARGE SCALE GENOMIC DNA]</scope>
    <source>
        <strain evidence="6 7">SA-152</strain>
    </source>
</reference>
<evidence type="ECO:0000256" key="3">
    <source>
        <dbReference type="ARBA" id="ARBA00022840"/>
    </source>
</evidence>
<organism evidence="6 7">
    <name type="scientific">Sapientia aquatica</name>
    <dbReference type="NCBI Taxonomy" id="1549640"/>
    <lineage>
        <taxon>Bacteria</taxon>
        <taxon>Pseudomonadati</taxon>
        <taxon>Pseudomonadota</taxon>
        <taxon>Betaproteobacteria</taxon>
        <taxon>Burkholderiales</taxon>
        <taxon>Oxalobacteraceae</taxon>
        <taxon>Sapientia</taxon>
    </lineage>
</organism>
<gene>
    <name evidence="6" type="ORF">E2I14_17775</name>
</gene>
<dbReference type="Proteomes" id="UP000294829">
    <property type="component" value="Unassembled WGS sequence"/>
</dbReference>
<protein>
    <recommendedName>
        <fullName evidence="5">5-formyltetrahydrofolate cyclo-ligase</fullName>
        <ecNumber evidence="5">6.3.3.2</ecNumber>
    </recommendedName>
</protein>
<keyword evidence="7" id="KW-1185">Reference proteome</keyword>
<keyword evidence="5" id="KW-0460">Magnesium</keyword>
<dbReference type="GO" id="GO:0046872">
    <property type="term" value="F:metal ion binding"/>
    <property type="evidence" value="ECO:0007669"/>
    <property type="project" value="UniProtKB-KW"/>
</dbReference>
<dbReference type="EC" id="6.3.3.2" evidence="5"/>
<dbReference type="PANTHER" id="PTHR23407:SF1">
    <property type="entry name" value="5-FORMYLTETRAHYDROFOLATE CYCLO-LIGASE"/>
    <property type="match status" value="1"/>
</dbReference>
<dbReference type="EMBL" id="SMYL01000015">
    <property type="protein sequence ID" value="TDK60635.1"/>
    <property type="molecule type" value="Genomic_DNA"/>
</dbReference>
<evidence type="ECO:0000256" key="1">
    <source>
        <dbReference type="ARBA" id="ARBA00010638"/>
    </source>
</evidence>
<feature type="binding site" evidence="4">
    <location>
        <position position="54"/>
    </location>
    <ligand>
        <name>substrate</name>
    </ligand>
</feature>
<evidence type="ECO:0000256" key="5">
    <source>
        <dbReference type="RuleBase" id="RU361279"/>
    </source>
</evidence>
<keyword evidence="2 4" id="KW-0547">Nucleotide-binding</keyword>
<dbReference type="GO" id="GO:0009396">
    <property type="term" value="P:folic acid-containing compound biosynthetic process"/>
    <property type="evidence" value="ECO:0007669"/>
    <property type="project" value="TreeGrafter"/>
</dbReference>
<keyword evidence="3 4" id="KW-0067">ATP-binding</keyword>
<evidence type="ECO:0000313" key="6">
    <source>
        <dbReference type="EMBL" id="TDK60635.1"/>
    </source>
</evidence>
<dbReference type="InterPro" id="IPR024185">
    <property type="entry name" value="FTHF_cligase-like_sf"/>
</dbReference>
<dbReference type="GO" id="GO:0030272">
    <property type="term" value="F:5-formyltetrahydrofolate cyclo-ligase activity"/>
    <property type="evidence" value="ECO:0007669"/>
    <property type="project" value="UniProtKB-EC"/>
</dbReference>
<accession>A0A4R5VQ52</accession>
<evidence type="ECO:0000313" key="7">
    <source>
        <dbReference type="Proteomes" id="UP000294829"/>
    </source>
</evidence>
<comment type="similarity">
    <text evidence="1 5">Belongs to the 5-formyltetrahydrofolate cyclo-ligase family.</text>
</comment>
<dbReference type="InterPro" id="IPR002698">
    <property type="entry name" value="FTHF_cligase"/>
</dbReference>
<keyword evidence="5" id="KW-0479">Metal-binding</keyword>
<dbReference type="Pfam" id="PF01812">
    <property type="entry name" value="5-FTHF_cyc-lig"/>
    <property type="match status" value="1"/>
</dbReference>
<dbReference type="PIRSF" id="PIRSF006806">
    <property type="entry name" value="FTHF_cligase"/>
    <property type="match status" value="1"/>
</dbReference>
<dbReference type="RefSeq" id="WP_133331029.1">
    <property type="nucleotide sequence ID" value="NZ_SMYL01000015.1"/>
</dbReference>
<keyword evidence="6" id="KW-0436">Ligase</keyword>
<dbReference type="PANTHER" id="PTHR23407">
    <property type="entry name" value="ATPASE INHIBITOR/5-FORMYLTETRAHYDROFOLATE CYCLO-LIGASE"/>
    <property type="match status" value="1"/>
</dbReference>
<name>A0A4R5VQ52_9BURK</name>
<dbReference type="NCBIfam" id="TIGR02727">
    <property type="entry name" value="MTHFS_bact"/>
    <property type="match status" value="1"/>
</dbReference>
<comment type="catalytic activity">
    <reaction evidence="5">
        <text>(6S)-5-formyl-5,6,7,8-tetrahydrofolate + ATP = (6R)-5,10-methenyltetrahydrofolate + ADP + phosphate</text>
        <dbReference type="Rhea" id="RHEA:10488"/>
        <dbReference type="ChEBI" id="CHEBI:30616"/>
        <dbReference type="ChEBI" id="CHEBI:43474"/>
        <dbReference type="ChEBI" id="CHEBI:57455"/>
        <dbReference type="ChEBI" id="CHEBI:57457"/>
        <dbReference type="ChEBI" id="CHEBI:456216"/>
        <dbReference type="EC" id="6.3.3.2"/>
    </reaction>
</comment>
<proteinExistence type="inferred from homology"/>
<dbReference type="GO" id="GO:0005524">
    <property type="term" value="F:ATP binding"/>
    <property type="evidence" value="ECO:0007669"/>
    <property type="project" value="UniProtKB-KW"/>
</dbReference>
<dbReference type="Gene3D" id="3.40.50.10420">
    <property type="entry name" value="NagB/RpiA/CoA transferase-like"/>
    <property type="match status" value="1"/>
</dbReference>
<dbReference type="SUPFAM" id="SSF100950">
    <property type="entry name" value="NagB/RpiA/CoA transferase-like"/>
    <property type="match status" value="1"/>
</dbReference>
<evidence type="ECO:0000256" key="4">
    <source>
        <dbReference type="PIRSR" id="PIRSR006806-1"/>
    </source>
</evidence>
<comment type="cofactor">
    <cofactor evidence="5">
        <name>Mg(2+)</name>
        <dbReference type="ChEBI" id="CHEBI:18420"/>
    </cofactor>
</comment>
<feature type="binding site" evidence="4">
    <location>
        <begin position="129"/>
        <end position="137"/>
    </location>
    <ligand>
        <name>ATP</name>
        <dbReference type="ChEBI" id="CHEBI:30616"/>
    </ligand>
</feature>
<dbReference type="InterPro" id="IPR037171">
    <property type="entry name" value="NagB/RpiA_transferase-like"/>
</dbReference>
<dbReference type="GO" id="GO:0035999">
    <property type="term" value="P:tetrahydrofolate interconversion"/>
    <property type="evidence" value="ECO:0007669"/>
    <property type="project" value="TreeGrafter"/>
</dbReference>
<sequence length="177" mass="19570">MNRATQRAALIAARRAIDTHHRKLWDKQIADQVVAWCKANAVKSVGLYSPIQAEPCLNDIIPILSELGISTALPSAPAKDHPLKFSLFKQGDELMKDRYGVLVPLESAPTIEPEVLFVPCVGFTEKGYRLGYGGGFYDRTLARKPKPKAIGIAYRISMCEMEIAPHDIAMDGIITDY</sequence>
<dbReference type="AlphaFoldDB" id="A0A4R5VQ52"/>